<dbReference type="PANTHER" id="PTHR34093:SF1">
    <property type="entry name" value="CHLORIDE CHANNEL CLIC-LIKE PROTEIN 1"/>
    <property type="match status" value="1"/>
</dbReference>
<evidence type="ECO:0000256" key="5">
    <source>
        <dbReference type="ARBA" id="ARBA00022989"/>
    </source>
</evidence>
<feature type="transmembrane region" description="Helical" evidence="9">
    <location>
        <begin position="364"/>
        <end position="388"/>
    </location>
</feature>
<dbReference type="STRING" id="6689.A0A423TVH8"/>
<feature type="transmembrane region" description="Helical" evidence="9">
    <location>
        <begin position="206"/>
        <end position="227"/>
    </location>
</feature>
<evidence type="ECO:0000256" key="8">
    <source>
        <dbReference type="SAM" id="MobiDB-lite"/>
    </source>
</evidence>
<dbReference type="Pfam" id="PF05934">
    <property type="entry name" value="MCLC"/>
    <property type="match status" value="1"/>
</dbReference>
<proteinExistence type="inferred from homology"/>
<keyword evidence="6 9" id="KW-0472">Membrane</keyword>
<keyword evidence="4 9" id="KW-0812">Transmembrane</keyword>
<feature type="transmembrane region" description="Helical" evidence="9">
    <location>
        <begin position="239"/>
        <end position="256"/>
    </location>
</feature>
<dbReference type="OrthoDB" id="6356022at2759"/>
<protein>
    <recommendedName>
        <fullName evidence="3">Chloride channel CLIC-like protein 1</fullName>
    </recommendedName>
</protein>
<evidence type="ECO:0000256" key="2">
    <source>
        <dbReference type="ARBA" id="ARBA00005944"/>
    </source>
</evidence>
<keyword evidence="5 9" id="KW-1133">Transmembrane helix</keyword>
<evidence type="ECO:0000313" key="11">
    <source>
        <dbReference type="Proteomes" id="UP000283509"/>
    </source>
</evidence>
<dbReference type="InterPro" id="IPR009231">
    <property type="entry name" value="Chloride_chnl_CLIC-like"/>
</dbReference>
<evidence type="ECO:0000256" key="6">
    <source>
        <dbReference type="ARBA" id="ARBA00023136"/>
    </source>
</evidence>
<accession>A0A423TVH8</accession>
<sequence>MNYYLGRLYEESDDGIDPHDMLSNPGQRRDPGKRKVMPYSGRWTADRNLKDTESCSFDKDALSKEQTKFAQCIEEKEKLQESVELKQRQLSALEKTVMREGSVDVQAFYKRAVQHVWTSLQLQEAEDILKEGDSAMVRQLVAHITKDDIKILKQYLESQNNILQVDDFLANALVLEKQPLVEPRNIIAFSLEWITSAFEVGKNVEVWLYFLCALFILLAIWAVFLFIRDIQRELRWTRVIGMMIVIIFFICCLWHWRHMHKVAESRRHAQMAKRGFTNIPEECKPGAKSTTGSVWSWVKVSVFGAPDVCEQYFEDLMVDPTQEITPGMVIAETLSKFCFQPLQHLGSESAKFINNFYSNIPVVYHIPATAFFLLLLVIILFAMCGYGIDFPLWMGGIRPIYRTETVDTSELDKIRKEMQKDTELLLSEARLMLTDMAKAATSTQGVTQPLLVMSSGIIETKLEHLISQHFSSILSSQEKSPSTLAVTSPIQDEVDTNTSARSGSFLDQVKKILEESVNSNANDSIPMTSMNASCSGTTESVEPEEEYELELSASNGKFLSQIKKIMTP</sequence>
<evidence type="ECO:0000256" key="9">
    <source>
        <dbReference type="SAM" id="Phobius"/>
    </source>
</evidence>
<dbReference type="PANTHER" id="PTHR34093">
    <property type="entry name" value="CHLORIDE CHANNEL CLIC-LIKE PROTEIN 1"/>
    <property type="match status" value="1"/>
</dbReference>
<keyword evidence="7" id="KW-0175">Coiled coil</keyword>
<reference evidence="10 11" key="1">
    <citation type="submission" date="2018-04" db="EMBL/GenBank/DDBJ databases">
        <authorList>
            <person name="Zhang X."/>
            <person name="Yuan J."/>
            <person name="Li F."/>
            <person name="Xiang J."/>
        </authorList>
    </citation>
    <scope>NUCLEOTIDE SEQUENCE [LARGE SCALE GENOMIC DNA]</scope>
    <source>
        <tissue evidence="10">Muscle</tissue>
    </source>
</reference>
<dbReference type="GO" id="GO:0005254">
    <property type="term" value="F:chloride channel activity"/>
    <property type="evidence" value="ECO:0007669"/>
    <property type="project" value="TreeGrafter"/>
</dbReference>
<dbReference type="GO" id="GO:0016020">
    <property type="term" value="C:membrane"/>
    <property type="evidence" value="ECO:0007669"/>
    <property type="project" value="UniProtKB-SubCell"/>
</dbReference>
<comment type="subcellular location">
    <subcellularLocation>
        <location evidence="1">Membrane</location>
        <topology evidence="1">Multi-pass membrane protein</topology>
    </subcellularLocation>
</comment>
<dbReference type="AlphaFoldDB" id="A0A423TVH8"/>
<reference evidence="10 11" key="2">
    <citation type="submission" date="2019-01" db="EMBL/GenBank/DDBJ databases">
        <title>The decoding of complex shrimp genome reveals the adaptation for benthos swimmer, frequently molting mechanism and breeding impact on genome.</title>
        <authorList>
            <person name="Sun Y."/>
            <person name="Gao Y."/>
            <person name="Yu Y."/>
        </authorList>
    </citation>
    <scope>NUCLEOTIDE SEQUENCE [LARGE SCALE GENOMIC DNA]</scope>
    <source>
        <tissue evidence="10">Muscle</tissue>
    </source>
</reference>
<gene>
    <name evidence="10" type="ORF">C7M84_000888</name>
</gene>
<evidence type="ECO:0000256" key="1">
    <source>
        <dbReference type="ARBA" id="ARBA00004141"/>
    </source>
</evidence>
<organism evidence="10 11">
    <name type="scientific">Penaeus vannamei</name>
    <name type="common">Whiteleg shrimp</name>
    <name type="synonym">Litopenaeus vannamei</name>
    <dbReference type="NCBI Taxonomy" id="6689"/>
    <lineage>
        <taxon>Eukaryota</taxon>
        <taxon>Metazoa</taxon>
        <taxon>Ecdysozoa</taxon>
        <taxon>Arthropoda</taxon>
        <taxon>Crustacea</taxon>
        <taxon>Multicrustacea</taxon>
        <taxon>Malacostraca</taxon>
        <taxon>Eumalacostraca</taxon>
        <taxon>Eucarida</taxon>
        <taxon>Decapoda</taxon>
        <taxon>Dendrobranchiata</taxon>
        <taxon>Penaeoidea</taxon>
        <taxon>Penaeidae</taxon>
        <taxon>Penaeus</taxon>
    </lineage>
</organism>
<evidence type="ECO:0000256" key="3">
    <source>
        <dbReference type="ARBA" id="ARBA00015571"/>
    </source>
</evidence>
<evidence type="ECO:0000313" key="10">
    <source>
        <dbReference type="EMBL" id="ROT80392.1"/>
    </source>
</evidence>
<evidence type="ECO:0000256" key="7">
    <source>
        <dbReference type="SAM" id="Coils"/>
    </source>
</evidence>
<feature type="coiled-coil region" evidence="7">
    <location>
        <begin position="62"/>
        <end position="96"/>
    </location>
</feature>
<keyword evidence="11" id="KW-1185">Reference proteome</keyword>
<dbReference type="EMBL" id="QCYY01001124">
    <property type="protein sequence ID" value="ROT80392.1"/>
    <property type="molecule type" value="Genomic_DNA"/>
</dbReference>
<dbReference type="GO" id="GO:0005783">
    <property type="term" value="C:endoplasmic reticulum"/>
    <property type="evidence" value="ECO:0007669"/>
    <property type="project" value="TreeGrafter"/>
</dbReference>
<comment type="similarity">
    <text evidence="2">Belongs to the chloride channel MCLC family.</text>
</comment>
<evidence type="ECO:0000256" key="4">
    <source>
        <dbReference type="ARBA" id="ARBA00022692"/>
    </source>
</evidence>
<dbReference type="Proteomes" id="UP000283509">
    <property type="component" value="Unassembled WGS sequence"/>
</dbReference>
<comment type="caution">
    <text evidence="10">The sequence shown here is derived from an EMBL/GenBank/DDBJ whole genome shotgun (WGS) entry which is preliminary data.</text>
</comment>
<feature type="region of interest" description="Disordered" evidence="8">
    <location>
        <begin position="11"/>
        <end position="39"/>
    </location>
</feature>
<name>A0A423TVH8_PENVA</name>